<accession>A0A0L0FA22</accession>
<keyword evidence="3" id="KW-1185">Reference proteome</keyword>
<evidence type="ECO:0000313" key="2">
    <source>
        <dbReference type="EMBL" id="KNC73560.1"/>
    </source>
</evidence>
<organism evidence="2 3">
    <name type="scientific">Sphaeroforma arctica JP610</name>
    <dbReference type="NCBI Taxonomy" id="667725"/>
    <lineage>
        <taxon>Eukaryota</taxon>
        <taxon>Ichthyosporea</taxon>
        <taxon>Ichthyophonida</taxon>
        <taxon>Sphaeroforma</taxon>
    </lineage>
</organism>
<evidence type="ECO:0000256" key="1">
    <source>
        <dbReference type="SAM" id="MobiDB-lite"/>
    </source>
</evidence>
<dbReference type="RefSeq" id="XP_014147462.1">
    <property type="nucleotide sequence ID" value="XM_014291987.1"/>
</dbReference>
<protein>
    <submittedName>
        <fullName evidence="2">Uncharacterized protein</fullName>
    </submittedName>
</protein>
<dbReference type="Proteomes" id="UP000054560">
    <property type="component" value="Unassembled WGS sequence"/>
</dbReference>
<feature type="region of interest" description="Disordered" evidence="1">
    <location>
        <begin position="1"/>
        <end position="38"/>
    </location>
</feature>
<name>A0A0L0FA22_9EUKA</name>
<dbReference type="EMBL" id="KQ245461">
    <property type="protein sequence ID" value="KNC73560.1"/>
    <property type="molecule type" value="Genomic_DNA"/>
</dbReference>
<sequence>MGHDQGEGIDSADDDDDDDDDDEGNKPTVPVNPTSPYVPLVLGQMADGKDAVIPARLNQYLYDFQREVGRIVWWF</sequence>
<proteinExistence type="predicted"/>
<dbReference type="AlphaFoldDB" id="A0A0L0FA22"/>
<gene>
    <name evidence="2" type="ORF">SARC_13882</name>
</gene>
<dbReference type="GeneID" id="25914386"/>
<evidence type="ECO:0000313" key="3">
    <source>
        <dbReference type="Proteomes" id="UP000054560"/>
    </source>
</evidence>
<feature type="compositionally biased region" description="Acidic residues" evidence="1">
    <location>
        <begin position="10"/>
        <end position="23"/>
    </location>
</feature>
<reference evidence="2 3" key="1">
    <citation type="submission" date="2011-02" db="EMBL/GenBank/DDBJ databases">
        <title>The Genome Sequence of Sphaeroforma arctica JP610.</title>
        <authorList>
            <consortium name="The Broad Institute Genome Sequencing Platform"/>
            <person name="Russ C."/>
            <person name="Cuomo C."/>
            <person name="Young S.K."/>
            <person name="Zeng Q."/>
            <person name="Gargeya S."/>
            <person name="Alvarado L."/>
            <person name="Berlin A."/>
            <person name="Chapman S.B."/>
            <person name="Chen Z."/>
            <person name="Freedman E."/>
            <person name="Gellesch M."/>
            <person name="Goldberg J."/>
            <person name="Griggs A."/>
            <person name="Gujja S."/>
            <person name="Heilman E."/>
            <person name="Heiman D."/>
            <person name="Howarth C."/>
            <person name="Mehta T."/>
            <person name="Neiman D."/>
            <person name="Pearson M."/>
            <person name="Roberts A."/>
            <person name="Saif S."/>
            <person name="Shea T."/>
            <person name="Shenoy N."/>
            <person name="Sisk P."/>
            <person name="Stolte C."/>
            <person name="Sykes S."/>
            <person name="White J."/>
            <person name="Yandava C."/>
            <person name="Burger G."/>
            <person name="Gray M.W."/>
            <person name="Holland P.W.H."/>
            <person name="King N."/>
            <person name="Lang F.B.F."/>
            <person name="Roger A.J."/>
            <person name="Ruiz-Trillo I."/>
            <person name="Haas B."/>
            <person name="Nusbaum C."/>
            <person name="Birren B."/>
        </authorList>
    </citation>
    <scope>NUCLEOTIDE SEQUENCE [LARGE SCALE GENOMIC DNA]</scope>
    <source>
        <strain evidence="2 3">JP610</strain>
    </source>
</reference>